<protein>
    <recommendedName>
        <fullName evidence="4">Cytochrome c oxidase subunit 7C, mitochondrial</fullName>
    </recommendedName>
    <alternativeName>
        <fullName evidence="11">Cytochrome c oxidase polypeptide VIIc</fullName>
    </alternativeName>
</protein>
<organism evidence="13 14">
    <name type="scientific">Liparis tanakae</name>
    <name type="common">Tanaka's snailfish</name>
    <dbReference type="NCBI Taxonomy" id="230148"/>
    <lineage>
        <taxon>Eukaryota</taxon>
        <taxon>Metazoa</taxon>
        <taxon>Chordata</taxon>
        <taxon>Craniata</taxon>
        <taxon>Vertebrata</taxon>
        <taxon>Euteleostomi</taxon>
        <taxon>Actinopterygii</taxon>
        <taxon>Neopterygii</taxon>
        <taxon>Teleostei</taxon>
        <taxon>Neoteleostei</taxon>
        <taxon>Acanthomorphata</taxon>
        <taxon>Eupercaria</taxon>
        <taxon>Perciformes</taxon>
        <taxon>Cottioidei</taxon>
        <taxon>Cottales</taxon>
        <taxon>Liparidae</taxon>
        <taxon>Liparis</taxon>
    </lineage>
</organism>
<dbReference type="GO" id="GO:0045277">
    <property type="term" value="C:respiratory chain complex IV"/>
    <property type="evidence" value="ECO:0007669"/>
    <property type="project" value="InterPro"/>
</dbReference>
<dbReference type="Proteomes" id="UP000314294">
    <property type="component" value="Unassembled WGS sequence"/>
</dbReference>
<evidence type="ECO:0000256" key="11">
    <source>
        <dbReference type="ARBA" id="ARBA00031140"/>
    </source>
</evidence>
<accession>A0A4Z2GJU8</accession>
<dbReference type="Pfam" id="PF02935">
    <property type="entry name" value="COX7C"/>
    <property type="match status" value="1"/>
</dbReference>
<keyword evidence="10 12" id="KW-0472">Membrane</keyword>
<gene>
    <name evidence="13" type="primary">Cox7c</name>
    <name evidence="13" type="ORF">EYF80_036763</name>
</gene>
<dbReference type="Gene3D" id="4.10.49.10">
    <property type="entry name" value="Cytochrome c oxidase subunit VIIc"/>
    <property type="match status" value="1"/>
</dbReference>
<evidence type="ECO:0000256" key="5">
    <source>
        <dbReference type="ARBA" id="ARBA00022692"/>
    </source>
</evidence>
<evidence type="ECO:0000256" key="6">
    <source>
        <dbReference type="ARBA" id="ARBA00022792"/>
    </source>
</evidence>
<reference evidence="13 14" key="1">
    <citation type="submission" date="2019-03" db="EMBL/GenBank/DDBJ databases">
        <title>First draft genome of Liparis tanakae, snailfish: a comprehensive survey of snailfish specific genes.</title>
        <authorList>
            <person name="Kim W."/>
            <person name="Song I."/>
            <person name="Jeong J.-H."/>
            <person name="Kim D."/>
            <person name="Kim S."/>
            <person name="Ryu S."/>
            <person name="Song J.Y."/>
            <person name="Lee S.K."/>
        </authorList>
    </citation>
    <scope>NUCLEOTIDE SEQUENCE [LARGE SCALE GENOMIC DNA]</scope>
    <source>
        <tissue evidence="13">Muscle</tissue>
    </source>
</reference>
<dbReference type="FunFam" id="4.10.49.10:FF:000001">
    <property type="entry name" value="Cytochrome c oxidase subunit 7C"/>
    <property type="match status" value="1"/>
</dbReference>
<dbReference type="SUPFAM" id="SSF81427">
    <property type="entry name" value="Mitochondrial cytochrome c oxidase subunit VIIc (aka VIIIa)"/>
    <property type="match status" value="1"/>
</dbReference>
<dbReference type="EMBL" id="SRLO01000529">
    <property type="protein sequence ID" value="TNN53012.1"/>
    <property type="molecule type" value="Genomic_DNA"/>
</dbReference>
<dbReference type="PANTHER" id="PTHR13313">
    <property type="entry name" value="CYTOCHROME C OXIDASE SUBUNIT VIIC"/>
    <property type="match status" value="1"/>
</dbReference>
<comment type="subcellular location">
    <subcellularLocation>
        <location evidence="1">Mitochondrion inner membrane</location>
        <topology evidence="1">Single-pass membrane protein</topology>
    </subcellularLocation>
</comment>
<proteinExistence type="inferred from homology"/>
<keyword evidence="7" id="KW-0809">Transit peptide</keyword>
<keyword evidence="8 12" id="KW-1133">Transmembrane helix</keyword>
<evidence type="ECO:0000256" key="1">
    <source>
        <dbReference type="ARBA" id="ARBA00004434"/>
    </source>
</evidence>
<dbReference type="CDD" id="cd00929">
    <property type="entry name" value="Cyt_c_Oxidase_VIIc"/>
    <property type="match status" value="1"/>
</dbReference>
<comment type="caution">
    <text evidence="13">The sequence shown here is derived from an EMBL/GenBank/DDBJ whole genome shotgun (WGS) entry which is preliminary data.</text>
</comment>
<name>A0A4Z2GJU8_9TELE</name>
<dbReference type="OrthoDB" id="9974841at2759"/>
<feature type="transmembrane region" description="Helical" evidence="12">
    <location>
        <begin position="173"/>
        <end position="194"/>
    </location>
</feature>
<comment type="similarity">
    <text evidence="3">Belongs to the cytochrome c oxidase VIIc family.</text>
</comment>
<evidence type="ECO:0000256" key="10">
    <source>
        <dbReference type="ARBA" id="ARBA00023136"/>
    </source>
</evidence>
<evidence type="ECO:0000256" key="7">
    <source>
        <dbReference type="ARBA" id="ARBA00022946"/>
    </source>
</evidence>
<keyword evidence="9" id="KW-0496">Mitochondrion</keyword>
<evidence type="ECO:0000313" key="14">
    <source>
        <dbReference type="Proteomes" id="UP000314294"/>
    </source>
</evidence>
<keyword evidence="6" id="KW-0999">Mitochondrion inner membrane</keyword>
<evidence type="ECO:0000256" key="8">
    <source>
        <dbReference type="ARBA" id="ARBA00022989"/>
    </source>
</evidence>
<evidence type="ECO:0000256" key="12">
    <source>
        <dbReference type="SAM" id="Phobius"/>
    </source>
</evidence>
<evidence type="ECO:0000256" key="2">
    <source>
        <dbReference type="ARBA" id="ARBA00004673"/>
    </source>
</evidence>
<keyword evidence="14" id="KW-1185">Reference proteome</keyword>
<dbReference type="GO" id="GO:0005743">
    <property type="term" value="C:mitochondrial inner membrane"/>
    <property type="evidence" value="ECO:0007669"/>
    <property type="project" value="UniProtKB-SubCell"/>
</dbReference>
<dbReference type="GO" id="GO:0006123">
    <property type="term" value="P:mitochondrial electron transport, cytochrome c to oxygen"/>
    <property type="evidence" value="ECO:0007669"/>
    <property type="project" value="InterPro"/>
</dbReference>
<evidence type="ECO:0000256" key="9">
    <source>
        <dbReference type="ARBA" id="ARBA00023128"/>
    </source>
</evidence>
<dbReference type="InterPro" id="IPR004202">
    <property type="entry name" value="COX7C/Cox8"/>
</dbReference>
<evidence type="ECO:0000256" key="3">
    <source>
        <dbReference type="ARBA" id="ARBA00010514"/>
    </source>
</evidence>
<dbReference type="UniPathway" id="UPA00705"/>
<sequence>MDSVTFAVGGVEGLISLYEDVPGLKGDQDDLLQQLVRKLSLQVHMLLHVSILNEVCTGDLNPVWRDTRTIERQVSTYIGAPSAREVRATEASSHSRVLLILNDVTRMPELFGVVMPSWNKKVAFDNVVPKQRRNEALIMLGQAVRRFTTSAVRSSHYGEGPGQNLPFSVENKWRLLGMMVVFFGSGFAFPFIVVRHQILKK</sequence>
<evidence type="ECO:0000256" key="4">
    <source>
        <dbReference type="ARBA" id="ARBA00017004"/>
    </source>
</evidence>
<dbReference type="InterPro" id="IPR036636">
    <property type="entry name" value="COX7C/Cox8_sf"/>
</dbReference>
<dbReference type="PANTHER" id="PTHR13313:SF0">
    <property type="entry name" value="CYTOCHROME C OXIDASE SUBUNIT 7C, MITOCHONDRIAL"/>
    <property type="match status" value="1"/>
</dbReference>
<evidence type="ECO:0000313" key="13">
    <source>
        <dbReference type="EMBL" id="TNN53012.1"/>
    </source>
</evidence>
<comment type="pathway">
    <text evidence="2">Energy metabolism; oxidative phosphorylation.</text>
</comment>
<keyword evidence="5 12" id="KW-0812">Transmembrane</keyword>
<dbReference type="AlphaFoldDB" id="A0A4Z2GJU8"/>